<dbReference type="FunFam" id="3.30.420.10:FF:000100">
    <property type="entry name" value="3'-5' exonuclease/helicase (Wrn), putative"/>
    <property type="match status" value="1"/>
</dbReference>
<keyword evidence="1" id="KW-0540">Nuclease</keyword>
<reference evidence="5 6" key="1">
    <citation type="journal article" date="2014" name="Proc. Natl. Acad. Sci. U.S.A.">
        <title>Trajectory and genomic determinants of fungal-pathogen speciation and host adaptation.</title>
        <authorList>
            <person name="Hu X."/>
            <person name="Xiao G."/>
            <person name="Zheng P."/>
            <person name="Shang Y."/>
            <person name="Su Y."/>
            <person name="Zhang X."/>
            <person name="Liu X."/>
            <person name="Zhan S."/>
            <person name="St Leger R.J."/>
            <person name="Wang C."/>
        </authorList>
    </citation>
    <scope>NUCLEOTIDE SEQUENCE [LARGE SCALE GENOMIC DNA]</scope>
    <source>
        <strain evidence="5 6">ARSEF 977</strain>
    </source>
</reference>
<dbReference type="AlphaFoldDB" id="A0A0B4GBP1"/>
<dbReference type="InterPro" id="IPR012337">
    <property type="entry name" value="RNaseH-like_sf"/>
</dbReference>
<dbReference type="Gene3D" id="3.30.420.10">
    <property type="entry name" value="Ribonuclease H-like superfamily/Ribonuclease H"/>
    <property type="match status" value="1"/>
</dbReference>
<dbReference type="GO" id="GO:0006139">
    <property type="term" value="P:nucleobase-containing compound metabolic process"/>
    <property type="evidence" value="ECO:0007669"/>
    <property type="project" value="InterPro"/>
</dbReference>
<dbReference type="Proteomes" id="UP000031192">
    <property type="component" value="Unassembled WGS sequence"/>
</dbReference>
<evidence type="ECO:0000256" key="2">
    <source>
        <dbReference type="ARBA" id="ARBA00022801"/>
    </source>
</evidence>
<dbReference type="HOGENOM" id="CLU_016103_0_0_1"/>
<keyword evidence="6" id="KW-1185">Reference proteome</keyword>
<evidence type="ECO:0000256" key="3">
    <source>
        <dbReference type="SAM" id="MobiDB-lite"/>
    </source>
</evidence>
<sequence length="545" mass="60245">MARPLRVAGEKKLWCPKLGIQFSPSSNSVPLYPPLDMRRFVQTASEGSNIRNDFTNEPVGYCANAVMEQDLATLATTRHDAITQPSKHSASTNPQTPPQRPTTTINQESENSQGTEISKPNPEGDPEIVEPPLTPLSFNISPSLFHAARAAKAGSSESFWSHTMYQRTSDQGAVEKVKVHYCTSKHTTEQVCRKHFLGEAVLGFDLEWFPYASRSSGTRENVSLIQIASPGRIGLFHVAMFAKGEDDLVAPALRTIMEDPNVSKVGVHIQGDCTRMKNYLGVQVQGVFELSHLYKQVKYTAAKTPKLINKVTVALSTQVHDILKLPLFKGDIVRSSNWMKRLDYKQILYAASDAYAGIQLYHVLDSKRKRLNPCPPRPHHAELGLPIPVVGSESKPEEEAGHLSDGSFSSFGSELETELLALPLTPAKPPVRDARILVAEKKAAEYRKSKTSAVSAPPTCLRAYFVWHSNLDLNPEAVAQLLRDPPLKTNTVVSYILEAIVSENMTYDKGRLKSEVLPLLDQRAMKVGSRYGALVRSCESTDEET</sequence>
<evidence type="ECO:0000313" key="6">
    <source>
        <dbReference type="Proteomes" id="UP000031192"/>
    </source>
</evidence>
<dbReference type="OrthoDB" id="1920326at2759"/>
<dbReference type="SUPFAM" id="SSF53098">
    <property type="entry name" value="Ribonuclease H-like"/>
    <property type="match status" value="1"/>
</dbReference>
<comment type="caution">
    <text evidence="5">The sequence shown here is derived from an EMBL/GenBank/DDBJ whole genome shotgun (WGS) entry which is preliminary data.</text>
</comment>
<dbReference type="EMBL" id="AZNH01000044">
    <property type="protein sequence ID" value="KID84275.1"/>
    <property type="molecule type" value="Genomic_DNA"/>
</dbReference>
<dbReference type="InterPro" id="IPR002562">
    <property type="entry name" value="3'-5'_exonuclease_dom"/>
</dbReference>
<keyword evidence="2" id="KW-0378">Hydrolase</keyword>
<organism evidence="5 6">
    <name type="scientific">Metarhizium guizhouense (strain ARSEF 977)</name>
    <dbReference type="NCBI Taxonomy" id="1276136"/>
    <lineage>
        <taxon>Eukaryota</taxon>
        <taxon>Fungi</taxon>
        <taxon>Dikarya</taxon>
        <taxon>Ascomycota</taxon>
        <taxon>Pezizomycotina</taxon>
        <taxon>Sordariomycetes</taxon>
        <taxon>Hypocreomycetidae</taxon>
        <taxon>Hypocreales</taxon>
        <taxon>Clavicipitaceae</taxon>
        <taxon>Metarhizium</taxon>
    </lineage>
</organism>
<accession>A0A0B4GBP1</accession>
<dbReference type="SMART" id="SM00474">
    <property type="entry name" value="35EXOc"/>
    <property type="match status" value="1"/>
</dbReference>
<feature type="region of interest" description="Disordered" evidence="3">
    <location>
        <begin position="377"/>
        <end position="404"/>
    </location>
</feature>
<dbReference type="GO" id="GO:0008408">
    <property type="term" value="F:3'-5' exonuclease activity"/>
    <property type="evidence" value="ECO:0007669"/>
    <property type="project" value="InterPro"/>
</dbReference>
<dbReference type="GO" id="GO:0003676">
    <property type="term" value="F:nucleic acid binding"/>
    <property type="evidence" value="ECO:0007669"/>
    <property type="project" value="InterPro"/>
</dbReference>
<proteinExistence type="predicted"/>
<evidence type="ECO:0000313" key="5">
    <source>
        <dbReference type="EMBL" id="KID84275.1"/>
    </source>
</evidence>
<dbReference type="PANTHER" id="PTHR13620">
    <property type="entry name" value="3-5 EXONUCLEASE"/>
    <property type="match status" value="1"/>
</dbReference>
<feature type="compositionally biased region" description="Polar residues" evidence="3">
    <location>
        <begin position="105"/>
        <end position="118"/>
    </location>
</feature>
<evidence type="ECO:0000256" key="1">
    <source>
        <dbReference type="ARBA" id="ARBA00022722"/>
    </source>
</evidence>
<evidence type="ECO:0000259" key="4">
    <source>
        <dbReference type="SMART" id="SM00474"/>
    </source>
</evidence>
<dbReference type="InterPro" id="IPR036397">
    <property type="entry name" value="RNaseH_sf"/>
</dbReference>
<dbReference type="Pfam" id="PF01612">
    <property type="entry name" value="DNA_pol_A_exo1"/>
    <property type="match status" value="1"/>
</dbReference>
<dbReference type="InterPro" id="IPR051132">
    <property type="entry name" value="3-5_Exonuclease_domain"/>
</dbReference>
<name>A0A0B4GBP1_METGA</name>
<protein>
    <submittedName>
        <fullName evidence="5">Ribonuclease H-like protein</fullName>
    </submittedName>
</protein>
<feature type="region of interest" description="Disordered" evidence="3">
    <location>
        <begin position="81"/>
        <end position="133"/>
    </location>
</feature>
<feature type="compositionally biased region" description="Polar residues" evidence="3">
    <location>
        <begin position="83"/>
        <end position="93"/>
    </location>
</feature>
<dbReference type="GO" id="GO:0005634">
    <property type="term" value="C:nucleus"/>
    <property type="evidence" value="ECO:0007669"/>
    <property type="project" value="TreeGrafter"/>
</dbReference>
<gene>
    <name evidence="5" type="ORF">MGU_08477</name>
</gene>
<dbReference type="GO" id="GO:0005737">
    <property type="term" value="C:cytoplasm"/>
    <property type="evidence" value="ECO:0007669"/>
    <property type="project" value="TreeGrafter"/>
</dbReference>
<dbReference type="PANTHER" id="PTHR13620:SF104">
    <property type="entry name" value="EXONUCLEASE 3'-5' DOMAIN-CONTAINING PROTEIN 2"/>
    <property type="match status" value="1"/>
</dbReference>
<dbReference type="CDD" id="cd06141">
    <property type="entry name" value="WRN_exo"/>
    <property type="match status" value="1"/>
</dbReference>
<feature type="domain" description="3'-5' exonuclease" evidence="4">
    <location>
        <begin position="179"/>
        <end position="369"/>
    </location>
</feature>